<organism evidence="2 3">
    <name type="scientific">Fervidibacillus halotolerans</name>
    <dbReference type="NCBI Taxonomy" id="2980027"/>
    <lineage>
        <taxon>Bacteria</taxon>
        <taxon>Bacillati</taxon>
        <taxon>Bacillota</taxon>
        <taxon>Bacilli</taxon>
        <taxon>Bacillales</taxon>
        <taxon>Bacillaceae</taxon>
        <taxon>Fervidibacillus</taxon>
    </lineage>
</organism>
<feature type="transmembrane region" description="Helical" evidence="1">
    <location>
        <begin position="7"/>
        <end position="26"/>
    </location>
</feature>
<reference evidence="2" key="1">
    <citation type="submission" date="2022-09" db="EMBL/GenBank/DDBJ databases">
        <title>Complete Genomes of Fervidibacillus albus and Fervidibacillus halotolerans isolated from tidal flat sediments.</title>
        <authorList>
            <person name="Kwon K.K."/>
            <person name="Yang S.-H."/>
            <person name="Park M.J."/>
            <person name="Oh H.-M."/>
        </authorList>
    </citation>
    <scope>NUCLEOTIDE SEQUENCE</scope>
    <source>
        <strain evidence="2">MEBiC13594</strain>
    </source>
</reference>
<dbReference type="EMBL" id="CP106877">
    <property type="protein sequence ID" value="WAA13369.1"/>
    <property type="molecule type" value="Genomic_DNA"/>
</dbReference>
<evidence type="ECO:0000313" key="3">
    <source>
        <dbReference type="Proteomes" id="UP001164726"/>
    </source>
</evidence>
<sequence length="113" mass="12844">MKRKRKIFLISLLAIILFVIGGFFLYTSDYYRADELAQKILLSENVQKEEGMWFFLPDEGKDQNVGIIFYPGGKVEETAYAPLLAKLAEKGITSVLTSFRKKSPTSKRSESGR</sequence>
<name>A0A9E8M186_9BACI</name>
<keyword evidence="1" id="KW-0472">Membrane</keyword>
<protein>
    <submittedName>
        <fullName evidence="2">Alpha/beta hydrolase</fullName>
    </submittedName>
</protein>
<dbReference type="AlphaFoldDB" id="A0A9E8M186"/>
<evidence type="ECO:0000313" key="2">
    <source>
        <dbReference type="EMBL" id="WAA13369.1"/>
    </source>
</evidence>
<keyword evidence="1" id="KW-0812">Transmembrane</keyword>
<dbReference type="Proteomes" id="UP001164726">
    <property type="component" value="Chromosome"/>
</dbReference>
<keyword evidence="1" id="KW-1133">Transmembrane helix</keyword>
<keyword evidence="3" id="KW-1185">Reference proteome</keyword>
<dbReference type="GO" id="GO:0016787">
    <property type="term" value="F:hydrolase activity"/>
    <property type="evidence" value="ECO:0007669"/>
    <property type="project" value="UniProtKB-KW"/>
</dbReference>
<dbReference type="RefSeq" id="WP_275421531.1">
    <property type="nucleotide sequence ID" value="NZ_CP106877.1"/>
</dbReference>
<keyword evidence="2" id="KW-0378">Hydrolase</keyword>
<dbReference type="KEGG" id="fhl:OE105_04440"/>
<accession>A0A9E8M186</accession>
<proteinExistence type="predicted"/>
<gene>
    <name evidence="2" type="ORF">OE105_04440</name>
</gene>
<evidence type="ECO:0000256" key="1">
    <source>
        <dbReference type="SAM" id="Phobius"/>
    </source>
</evidence>